<dbReference type="RefSeq" id="WP_189222427.1">
    <property type="nucleotide sequence ID" value="NZ_BMRW01000019.1"/>
</dbReference>
<organism evidence="2 3">
    <name type="scientific">Streptomyces netropsis</name>
    <name type="common">Streptoverticillium netropsis</name>
    <dbReference type="NCBI Taxonomy" id="55404"/>
    <lineage>
        <taxon>Bacteria</taxon>
        <taxon>Bacillati</taxon>
        <taxon>Actinomycetota</taxon>
        <taxon>Actinomycetes</taxon>
        <taxon>Kitasatosporales</taxon>
        <taxon>Streptomycetaceae</taxon>
        <taxon>Streptomyces</taxon>
    </lineage>
</organism>
<name>A0A7W7PG26_STRNE</name>
<dbReference type="AlphaFoldDB" id="A0A7W7PG26"/>
<comment type="caution">
    <text evidence="2">The sequence shown here is derived from an EMBL/GenBank/DDBJ whole genome shotgun (WGS) entry which is preliminary data.</text>
</comment>
<dbReference type="Proteomes" id="UP000556436">
    <property type="component" value="Unassembled WGS sequence"/>
</dbReference>
<sequence>MVDTGNGTFAQVMGRIGPRVQVRRPEGGREWEVPPTALRLATFEECRAADPADRCDGCERTREGRRDAEARGDKSAMTDAAVLMGRHQREAHP</sequence>
<evidence type="ECO:0000313" key="2">
    <source>
        <dbReference type="EMBL" id="MBB4887778.1"/>
    </source>
</evidence>
<accession>A0A7W7PG26</accession>
<reference evidence="2 3" key="1">
    <citation type="submission" date="2020-08" db="EMBL/GenBank/DDBJ databases">
        <title>Genomic Encyclopedia of Type Strains, Phase III (KMG-III): the genomes of soil and plant-associated and newly described type strains.</title>
        <authorList>
            <person name="Whitman W."/>
        </authorList>
    </citation>
    <scope>NUCLEOTIDE SEQUENCE [LARGE SCALE GENOMIC DNA]</scope>
    <source>
        <strain evidence="2 3">CECT 3265</strain>
    </source>
</reference>
<feature type="region of interest" description="Disordered" evidence="1">
    <location>
        <begin position="52"/>
        <end position="79"/>
    </location>
</feature>
<gene>
    <name evidence="2" type="ORF">FHS38_003832</name>
</gene>
<proteinExistence type="predicted"/>
<evidence type="ECO:0000256" key="1">
    <source>
        <dbReference type="SAM" id="MobiDB-lite"/>
    </source>
</evidence>
<feature type="compositionally biased region" description="Basic and acidic residues" evidence="1">
    <location>
        <begin position="52"/>
        <end position="76"/>
    </location>
</feature>
<protein>
    <submittedName>
        <fullName evidence="2">Uncharacterized protein</fullName>
    </submittedName>
</protein>
<keyword evidence="3" id="KW-1185">Reference proteome</keyword>
<dbReference type="EMBL" id="JACHJG010000007">
    <property type="protein sequence ID" value="MBB4887778.1"/>
    <property type="molecule type" value="Genomic_DNA"/>
</dbReference>
<evidence type="ECO:0000313" key="3">
    <source>
        <dbReference type="Proteomes" id="UP000556436"/>
    </source>
</evidence>